<evidence type="ECO:0000313" key="2">
    <source>
        <dbReference type="EMBL" id="MQL74382.1"/>
    </source>
</evidence>
<feature type="non-terminal residue" evidence="2">
    <location>
        <position position="170"/>
    </location>
</feature>
<reference evidence="2" key="1">
    <citation type="submission" date="2017-07" db="EMBL/GenBank/DDBJ databases">
        <title>Taro Niue Genome Assembly and Annotation.</title>
        <authorList>
            <person name="Atibalentja N."/>
            <person name="Keating K."/>
            <person name="Fields C.J."/>
        </authorList>
    </citation>
    <scope>NUCLEOTIDE SEQUENCE</scope>
    <source>
        <strain evidence="2">Niue_2</strain>
        <tissue evidence="2">Leaf</tissue>
    </source>
</reference>
<feature type="region of interest" description="Disordered" evidence="1">
    <location>
        <begin position="94"/>
        <end position="118"/>
    </location>
</feature>
<dbReference type="EMBL" id="NMUH01000204">
    <property type="protein sequence ID" value="MQL74382.1"/>
    <property type="molecule type" value="Genomic_DNA"/>
</dbReference>
<gene>
    <name evidence="2" type="ORF">Taro_006743</name>
</gene>
<name>A0A843TPJ2_COLES</name>
<accession>A0A843TPJ2</accession>
<evidence type="ECO:0000256" key="1">
    <source>
        <dbReference type="SAM" id="MobiDB-lite"/>
    </source>
</evidence>
<comment type="caution">
    <text evidence="2">The sequence shown here is derived from an EMBL/GenBank/DDBJ whole genome shotgun (WGS) entry which is preliminary data.</text>
</comment>
<organism evidence="2 3">
    <name type="scientific">Colocasia esculenta</name>
    <name type="common">Wild taro</name>
    <name type="synonym">Arum esculentum</name>
    <dbReference type="NCBI Taxonomy" id="4460"/>
    <lineage>
        <taxon>Eukaryota</taxon>
        <taxon>Viridiplantae</taxon>
        <taxon>Streptophyta</taxon>
        <taxon>Embryophyta</taxon>
        <taxon>Tracheophyta</taxon>
        <taxon>Spermatophyta</taxon>
        <taxon>Magnoliopsida</taxon>
        <taxon>Liliopsida</taxon>
        <taxon>Araceae</taxon>
        <taxon>Aroideae</taxon>
        <taxon>Colocasieae</taxon>
        <taxon>Colocasia</taxon>
    </lineage>
</organism>
<sequence>PRVHTPAVNKYVGALLPRTRQGPYCTGIGSNFGPESHVVPKKHIHIMATEFQCQAHSKKNYWAVRDPMVTTTTAQASPLRSPALFRPVVSTLETAPRTPSGQARTVCHTSSSSVDTRGLPRTPSGMFWDSVSTLAQVVSTLVPFQNKTYKSCGTRKHISYSGLLTPLITL</sequence>
<protein>
    <submittedName>
        <fullName evidence="2">Uncharacterized protein</fullName>
    </submittedName>
</protein>
<dbReference type="AlphaFoldDB" id="A0A843TPJ2"/>
<keyword evidence="3" id="KW-1185">Reference proteome</keyword>
<proteinExistence type="predicted"/>
<feature type="compositionally biased region" description="Polar residues" evidence="1">
    <location>
        <begin position="94"/>
        <end position="115"/>
    </location>
</feature>
<dbReference type="Proteomes" id="UP000652761">
    <property type="component" value="Unassembled WGS sequence"/>
</dbReference>
<evidence type="ECO:0000313" key="3">
    <source>
        <dbReference type="Proteomes" id="UP000652761"/>
    </source>
</evidence>